<dbReference type="AlphaFoldDB" id="A0A9D2UVT8"/>
<name>A0A9D2UVT8_9ACTN</name>
<evidence type="ECO:0000313" key="1">
    <source>
        <dbReference type="EMBL" id="HJF64790.1"/>
    </source>
</evidence>
<reference evidence="1" key="1">
    <citation type="journal article" date="2021" name="PeerJ">
        <title>Extensive microbial diversity within the chicken gut microbiome revealed by metagenomics and culture.</title>
        <authorList>
            <person name="Gilroy R."/>
            <person name="Ravi A."/>
            <person name="Getino M."/>
            <person name="Pursley I."/>
            <person name="Horton D.L."/>
            <person name="Alikhan N.F."/>
            <person name="Baker D."/>
            <person name="Gharbi K."/>
            <person name="Hall N."/>
            <person name="Watson M."/>
            <person name="Adriaenssens E.M."/>
            <person name="Foster-Nyarko E."/>
            <person name="Jarju S."/>
            <person name="Secka A."/>
            <person name="Antonio M."/>
            <person name="Oren A."/>
            <person name="Chaudhuri R.R."/>
            <person name="La Ragione R."/>
            <person name="Hildebrand F."/>
            <person name="Pallen M.J."/>
        </authorList>
    </citation>
    <scope>NUCLEOTIDE SEQUENCE</scope>
    <source>
        <strain evidence="1">ChiGjej6B6-11269</strain>
    </source>
</reference>
<evidence type="ECO:0000313" key="2">
    <source>
        <dbReference type="Proteomes" id="UP000786989"/>
    </source>
</evidence>
<protein>
    <submittedName>
        <fullName evidence="1">GIY-YIG nuclease family protein</fullName>
    </submittedName>
</protein>
<comment type="caution">
    <text evidence="1">The sequence shown here is derived from an EMBL/GenBank/DDBJ whole genome shotgun (WGS) entry which is preliminary data.</text>
</comment>
<dbReference type="Proteomes" id="UP000786989">
    <property type="component" value="Unassembled WGS sequence"/>
</dbReference>
<gene>
    <name evidence="1" type="ORF">K8U77_01560</name>
</gene>
<dbReference type="CDD" id="cd10451">
    <property type="entry name" value="GIY-YIG_LuxR_like"/>
    <property type="match status" value="1"/>
</dbReference>
<dbReference type="Gene3D" id="3.40.1440.10">
    <property type="entry name" value="GIY-YIG endonuclease"/>
    <property type="match status" value="1"/>
</dbReference>
<dbReference type="InterPro" id="IPR035901">
    <property type="entry name" value="GIY-YIG_endonuc_sf"/>
</dbReference>
<reference evidence="1" key="2">
    <citation type="submission" date="2021-09" db="EMBL/GenBank/DDBJ databases">
        <authorList>
            <person name="Gilroy R."/>
        </authorList>
    </citation>
    <scope>NUCLEOTIDE SEQUENCE</scope>
    <source>
        <strain evidence="1">ChiGjej6B6-11269</strain>
    </source>
</reference>
<sequence length="114" mass="13209">MDKQRRKELIGEYKTRQPEMGVVSYVCTMTGEMFLSAAKDTKADVNSTLTKLESGFHPNKRLLELWKEYGRDGFVISTLETLEYEDGVEDYTQDLEVLRDELLVQNPGAKKVWR</sequence>
<proteinExistence type="predicted"/>
<dbReference type="EMBL" id="DYWI01000024">
    <property type="protein sequence ID" value="HJF64790.1"/>
    <property type="molecule type" value="Genomic_DNA"/>
</dbReference>
<accession>A0A9D2UVT8</accession>
<organism evidence="1 2">
    <name type="scientific">Slackia equolifaciens</name>
    <dbReference type="NCBI Taxonomy" id="498718"/>
    <lineage>
        <taxon>Bacteria</taxon>
        <taxon>Bacillati</taxon>
        <taxon>Actinomycetota</taxon>
        <taxon>Coriobacteriia</taxon>
        <taxon>Eggerthellales</taxon>
        <taxon>Eggerthellaceae</taxon>
        <taxon>Slackia</taxon>
    </lineage>
</organism>